<dbReference type="GO" id="GO:0008168">
    <property type="term" value="F:methyltransferase activity"/>
    <property type="evidence" value="ECO:0007669"/>
    <property type="project" value="InterPro"/>
</dbReference>
<keyword evidence="4" id="KW-0949">S-adenosyl-L-methionine</keyword>
<feature type="domain" description="B12-binding" evidence="8">
    <location>
        <begin position="16"/>
        <end position="149"/>
    </location>
</feature>
<evidence type="ECO:0000256" key="2">
    <source>
        <dbReference type="ARBA" id="ARBA00022603"/>
    </source>
</evidence>
<evidence type="ECO:0000256" key="5">
    <source>
        <dbReference type="ARBA" id="ARBA00022723"/>
    </source>
</evidence>
<dbReference type="Gene3D" id="3.40.50.280">
    <property type="entry name" value="Cobalamin-binding domain"/>
    <property type="match status" value="1"/>
</dbReference>
<evidence type="ECO:0000313" key="10">
    <source>
        <dbReference type="EMBL" id="RXJ57872.1"/>
    </source>
</evidence>
<keyword evidence="2" id="KW-0489">Methyltransferase</keyword>
<dbReference type="InterPro" id="IPR007197">
    <property type="entry name" value="rSAM"/>
</dbReference>
<evidence type="ECO:0000256" key="6">
    <source>
        <dbReference type="ARBA" id="ARBA00023004"/>
    </source>
</evidence>
<evidence type="ECO:0000259" key="8">
    <source>
        <dbReference type="PROSITE" id="PS51332"/>
    </source>
</evidence>
<comment type="cofactor">
    <cofactor evidence="1">
        <name>[4Fe-4S] cluster</name>
        <dbReference type="ChEBI" id="CHEBI:49883"/>
    </cofactor>
</comment>
<dbReference type="PROSITE" id="PS51918">
    <property type="entry name" value="RADICAL_SAM"/>
    <property type="match status" value="1"/>
</dbReference>
<reference evidence="10 11" key="1">
    <citation type="submission" date="2017-10" db="EMBL/GenBank/DDBJ databases">
        <title>Genomics of the genus Arcobacter.</title>
        <authorList>
            <person name="Perez-Cataluna A."/>
            <person name="Figueras M.J."/>
        </authorList>
    </citation>
    <scope>NUCLEOTIDE SEQUENCE [LARGE SCALE GENOMIC DNA]</scope>
    <source>
        <strain evidence="10 11">CECT 8987</strain>
    </source>
</reference>
<dbReference type="SUPFAM" id="SSF102114">
    <property type="entry name" value="Radical SAM enzymes"/>
    <property type="match status" value="1"/>
</dbReference>
<evidence type="ECO:0000256" key="4">
    <source>
        <dbReference type="ARBA" id="ARBA00022691"/>
    </source>
</evidence>
<dbReference type="SFLD" id="SFLDG01082">
    <property type="entry name" value="B12-binding_domain_containing"/>
    <property type="match status" value="1"/>
</dbReference>
<organism evidence="10 11">
    <name type="scientific">Candidatus Marinarcus aquaticus</name>
    <dbReference type="NCBI Taxonomy" id="2044504"/>
    <lineage>
        <taxon>Bacteria</taxon>
        <taxon>Pseudomonadati</taxon>
        <taxon>Campylobacterota</taxon>
        <taxon>Epsilonproteobacteria</taxon>
        <taxon>Campylobacterales</taxon>
        <taxon>Arcobacteraceae</taxon>
        <taxon>Candidatus Marinarcus</taxon>
    </lineage>
</organism>
<gene>
    <name evidence="10" type="ORF">CRV04_05030</name>
</gene>
<dbReference type="InterPro" id="IPR036724">
    <property type="entry name" value="Cobalamin-bd_sf"/>
</dbReference>
<dbReference type="PANTHER" id="PTHR43409:SF7">
    <property type="entry name" value="BLL1977 PROTEIN"/>
    <property type="match status" value="1"/>
</dbReference>
<evidence type="ECO:0000256" key="7">
    <source>
        <dbReference type="ARBA" id="ARBA00023014"/>
    </source>
</evidence>
<proteinExistence type="predicted"/>
<accession>A0A4Q0XQE4</accession>
<evidence type="ECO:0000256" key="3">
    <source>
        <dbReference type="ARBA" id="ARBA00022679"/>
    </source>
</evidence>
<keyword evidence="5" id="KW-0479">Metal-binding</keyword>
<evidence type="ECO:0000256" key="1">
    <source>
        <dbReference type="ARBA" id="ARBA00001966"/>
    </source>
</evidence>
<dbReference type="PROSITE" id="PS00092">
    <property type="entry name" value="N6_MTASE"/>
    <property type="match status" value="1"/>
</dbReference>
<keyword evidence="6" id="KW-0408">Iron</keyword>
<dbReference type="Pfam" id="PF02310">
    <property type="entry name" value="B12-binding"/>
    <property type="match status" value="1"/>
</dbReference>
<dbReference type="Gene3D" id="3.80.30.20">
    <property type="entry name" value="tm_1862 like domain"/>
    <property type="match status" value="1"/>
</dbReference>
<dbReference type="CDD" id="cd01335">
    <property type="entry name" value="Radical_SAM"/>
    <property type="match status" value="1"/>
</dbReference>
<keyword evidence="3" id="KW-0808">Transferase</keyword>
<evidence type="ECO:0000259" key="9">
    <source>
        <dbReference type="PROSITE" id="PS51918"/>
    </source>
</evidence>
<evidence type="ECO:0000313" key="11">
    <source>
        <dbReference type="Proteomes" id="UP000290657"/>
    </source>
</evidence>
<dbReference type="CDD" id="cd02068">
    <property type="entry name" value="radical_SAM_B12_BD"/>
    <property type="match status" value="1"/>
</dbReference>
<dbReference type="GO" id="GO:0032259">
    <property type="term" value="P:methylation"/>
    <property type="evidence" value="ECO:0007669"/>
    <property type="project" value="InterPro"/>
</dbReference>
<keyword evidence="11" id="KW-1185">Reference proteome</keyword>
<dbReference type="PROSITE" id="PS51332">
    <property type="entry name" value="B12_BINDING"/>
    <property type="match status" value="1"/>
</dbReference>
<dbReference type="InterPro" id="IPR006638">
    <property type="entry name" value="Elp3/MiaA/NifB-like_rSAM"/>
</dbReference>
<dbReference type="InterPro" id="IPR058240">
    <property type="entry name" value="rSAM_sf"/>
</dbReference>
<dbReference type="SFLD" id="SFLDS00029">
    <property type="entry name" value="Radical_SAM"/>
    <property type="match status" value="1"/>
</dbReference>
<dbReference type="GO" id="GO:0031419">
    <property type="term" value="F:cobalamin binding"/>
    <property type="evidence" value="ECO:0007669"/>
    <property type="project" value="InterPro"/>
</dbReference>
<dbReference type="SFLD" id="SFLDG01123">
    <property type="entry name" value="methyltransferase_(Class_B)"/>
    <property type="match status" value="1"/>
</dbReference>
<name>A0A4Q0XQE4_9BACT</name>
<dbReference type="OrthoDB" id="9804952at2"/>
<dbReference type="EMBL" id="PDKN01000003">
    <property type="protein sequence ID" value="RXJ57872.1"/>
    <property type="molecule type" value="Genomic_DNA"/>
</dbReference>
<comment type="caution">
    <text evidence="10">The sequence shown here is derived from an EMBL/GenBank/DDBJ whole genome shotgun (WGS) entry which is preliminary data.</text>
</comment>
<dbReference type="Proteomes" id="UP000290657">
    <property type="component" value="Unassembled WGS sequence"/>
</dbReference>
<dbReference type="InterPro" id="IPR006158">
    <property type="entry name" value="Cobalamin-bd"/>
</dbReference>
<dbReference type="PANTHER" id="PTHR43409">
    <property type="entry name" value="ANAEROBIC MAGNESIUM-PROTOPORPHYRIN IX MONOMETHYL ESTER CYCLASE-RELATED"/>
    <property type="match status" value="1"/>
</dbReference>
<dbReference type="InterPro" id="IPR051198">
    <property type="entry name" value="BchE-like"/>
</dbReference>
<keyword evidence="7" id="KW-0411">Iron-sulfur</keyword>
<sequence>MMDIIFVNPPYEQIAKGFDCVRHISNQSPSLGLLHLAAQVIEDGFSCSIIECAIERLSIEETVEKILEHNPKFVGITLFTVGVHNANLIAKALKEKAPHITILVGGPHISSMGMETMERFQSFDIAVMNEGEITLSKLLPALKNNQDISNVEDIIYRDQNQLVQTTNRTIQIELDDLPLPSWHLLPNFPKGYPLTVFDYPKGPVATFSASRGCPFKCEFCDTSTFGAKIRYYSPQKVFEIMQYLQNTYGITHLQFVDDLFVASKKRILKLCELIIESNFKMTWSCTARVDSINPEILHQMKKAGCWEISYGLESGSDAMLKNMRKATKTEQARNAVQWTHDAGIRCKGLLMLGYPGEDESTIAQTKAFVKELPLTTMNLSKFTPYPGSPIYIKLYGTSMRDEDWDRMNGMNFIYEPEHVSMEKLHFEYRNILEGFYQRPQIAHHYVKMILRYPTHLMRLLKFGLCSFKAKYLKKAR</sequence>
<dbReference type="Pfam" id="PF04055">
    <property type="entry name" value="Radical_SAM"/>
    <property type="match status" value="1"/>
</dbReference>
<dbReference type="GO" id="GO:0003676">
    <property type="term" value="F:nucleic acid binding"/>
    <property type="evidence" value="ECO:0007669"/>
    <property type="project" value="InterPro"/>
</dbReference>
<dbReference type="GO" id="GO:0051539">
    <property type="term" value="F:4 iron, 4 sulfur cluster binding"/>
    <property type="evidence" value="ECO:0007669"/>
    <property type="project" value="UniProtKB-KW"/>
</dbReference>
<dbReference type="InterPro" id="IPR034466">
    <property type="entry name" value="Methyltransferase_Class_B"/>
</dbReference>
<dbReference type="SMART" id="SM00729">
    <property type="entry name" value="Elp3"/>
    <property type="match status" value="1"/>
</dbReference>
<protein>
    <submittedName>
        <fullName evidence="10">Cobalamin-binding protein</fullName>
    </submittedName>
</protein>
<dbReference type="AlphaFoldDB" id="A0A4Q0XQE4"/>
<dbReference type="InterPro" id="IPR023404">
    <property type="entry name" value="rSAM_horseshoe"/>
</dbReference>
<dbReference type="InterPro" id="IPR002052">
    <property type="entry name" value="DNA_methylase_N6_adenine_CS"/>
</dbReference>
<dbReference type="SUPFAM" id="SSF52242">
    <property type="entry name" value="Cobalamin (vitamin B12)-binding domain"/>
    <property type="match status" value="1"/>
</dbReference>
<feature type="domain" description="Radical SAM core" evidence="9">
    <location>
        <begin position="199"/>
        <end position="417"/>
    </location>
</feature>
<dbReference type="GO" id="GO:0046872">
    <property type="term" value="F:metal ion binding"/>
    <property type="evidence" value="ECO:0007669"/>
    <property type="project" value="UniProtKB-KW"/>
</dbReference>